<sequence length="31" mass="3386">MVSEVSLFWPPNWSCFVVGECRSKGSGPLDA</sequence>
<dbReference type="Proteomes" id="UP000095283">
    <property type="component" value="Unplaced"/>
</dbReference>
<dbReference type="AlphaFoldDB" id="A0A1I7WZ63"/>
<accession>A0A1I7WZ63</accession>
<evidence type="ECO:0000313" key="2">
    <source>
        <dbReference type="WBParaSite" id="Hba_10574"/>
    </source>
</evidence>
<evidence type="ECO:0000313" key="1">
    <source>
        <dbReference type="Proteomes" id="UP000095283"/>
    </source>
</evidence>
<keyword evidence="1" id="KW-1185">Reference proteome</keyword>
<organism evidence="1 2">
    <name type="scientific">Heterorhabditis bacteriophora</name>
    <name type="common">Entomopathogenic nematode worm</name>
    <dbReference type="NCBI Taxonomy" id="37862"/>
    <lineage>
        <taxon>Eukaryota</taxon>
        <taxon>Metazoa</taxon>
        <taxon>Ecdysozoa</taxon>
        <taxon>Nematoda</taxon>
        <taxon>Chromadorea</taxon>
        <taxon>Rhabditida</taxon>
        <taxon>Rhabditina</taxon>
        <taxon>Rhabditomorpha</taxon>
        <taxon>Strongyloidea</taxon>
        <taxon>Heterorhabditidae</taxon>
        <taxon>Heterorhabditis</taxon>
    </lineage>
</organism>
<reference evidence="2" key="1">
    <citation type="submission" date="2016-11" db="UniProtKB">
        <authorList>
            <consortium name="WormBaseParasite"/>
        </authorList>
    </citation>
    <scope>IDENTIFICATION</scope>
</reference>
<name>A0A1I7WZ63_HETBA</name>
<protein>
    <submittedName>
        <fullName evidence="2">Uncharacterized protein</fullName>
    </submittedName>
</protein>
<dbReference type="WBParaSite" id="Hba_10574">
    <property type="protein sequence ID" value="Hba_10574"/>
    <property type="gene ID" value="Hba_10574"/>
</dbReference>
<proteinExistence type="predicted"/>